<dbReference type="Proteomes" id="UP000593802">
    <property type="component" value="Chromosome"/>
</dbReference>
<dbReference type="Pfam" id="PF10531">
    <property type="entry name" value="SLBB"/>
    <property type="match status" value="1"/>
</dbReference>
<dbReference type="SMART" id="SM00278">
    <property type="entry name" value="HhH1"/>
    <property type="match status" value="2"/>
</dbReference>
<feature type="transmembrane region" description="Helical" evidence="2">
    <location>
        <begin position="12"/>
        <end position="29"/>
    </location>
</feature>
<dbReference type="InterPro" id="IPR003583">
    <property type="entry name" value="Hlx-hairpin-Hlx_DNA-bd_motif"/>
</dbReference>
<dbReference type="InterPro" id="IPR051675">
    <property type="entry name" value="Endo/Exo/Phosphatase_dom_1"/>
</dbReference>
<keyword evidence="2" id="KW-0812">Transmembrane</keyword>
<dbReference type="InterPro" id="IPR004509">
    <property type="entry name" value="Competence_ComEA_HhH"/>
</dbReference>
<dbReference type="PANTHER" id="PTHR21180">
    <property type="entry name" value="ENDONUCLEASE/EXONUCLEASE/PHOSPHATASE FAMILY DOMAIN-CONTAINING PROTEIN 1"/>
    <property type="match status" value="1"/>
</dbReference>
<keyword evidence="5" id="KW-1185">Reference proteome</keyword>
<dbReference type="AlphaFoldDB" id="A0A7I8DKX7"/>
<evidence type="ECO:0000313" key="4">
    <source>
        <dbReference type="EMBL" id="BCJ88581.1"/>
    </source>
</evidence>
<organism evidence="4 5">
    <name type="scientific">Effusibacillus dendaii</name>
    <dbReference type="NCBI Taxonomy" id="2743772"/>
    <lineage>
        <taxon>Bacteria</taxon>
        <taxon>Bacillati</taxon>
        <taxon>Bacillota</taxon>
        <taxon>Bacilli</taxon>
        <taxon>Bacillales</taxon>
        <taxon>Alicyclobacillaceae</taxon>
        <taxon>Effusibacillus</taxon>
    </lineage>
</organism>
<dbReference type="Pfam" id="PF12836">
    <property type="entry name" value="HHH_3"/>
    <property type="match status" value="1"/>
</dbReference>
<dbReference type="EMBL" id="AP023366">
    <property type="protein sequence ID" value="BCJ88581.1"/>
    <property type="molecule type" value="Genomic_DNA"/>
</dbReference>
<accession>A0A7I8DKX7</accession>
<evidence type="ECO:0000256" key="1">
    <source>
        <dbReference type="SAM" id="MobiDB-lite"/>
    </source>
</evidence>
<dbReference type="SUPFAM" id="SSF47781">
    <property type="entry name" value="RuvA domain 2-like"/>
    <property type="match status" value="1"/>
</dbReference>
<name>A0A7I8DKX7_9BACL</name>
<sequence>MYRLSRREQAILIGFLLVVLVASGIYMYGRPGLSANIPLPKTDAQYREASSQTQNISPAGTGSAGSQSEVPTKSAVPNSVTEMKVDVKGAVHLPGVYTLPVGSRVADALQAAGGANDQADLQTVNLAQKLVDGGMLVIPVKGEKEAGASTASSVQRKVNINTATAAELDAVNGIGSTRANDIVAFRERQGPFQSVDDLLKVKGFGPKLLESLREQITVN</sequence>
<dbReference type="RefSeq" id="WP_200759165.1">
    <property type="nucleotide sequence ID" value="NZ_AP023366.1"/>
</dbReference>
<dbReference type="KEGG" id="eff:skT53_35660"/>
<evidence type="ECO:0000259" key="3">
    <source>
        <dbReference type="SMART" id="SM00278"/>
    </source>
</evidence>
<proteinExistence type="predicted"/>
<dbReference type="GO" id="GO:0015628">
    <property type="term" value="P:protein secretion by the type II secretion system"/>
    <property type="evidence" value="ECO:0007669"/>
    <property type="project" value="TreeGrafter"/>
</dbReference>
<dbReference type="GO" id="GO:0006281">
    <property type="term" value="P:DNA repair"/>
    <property type="evidence" value="ECO:0007669"/>
    <property type="project" value="InterPro"/>
</dbReference>
<evidence type="ECO:0000256" key="2">
    <source>
        <dbReference type="SAM" id="Phobius"/>
    </source>
</evidence>
<keyword evidence="2" id="KW-1133">Transmembrane helix</keyword>
<gene>
    <name evidence="4" type="ORF">skT53_35660</name>
</gene>
<keyword evidence="2" id="KW-0472">Membrane</keyword>
<feature type="domain" description="Helix-hairpin-helix DNA-binding motif class 1" evidence="3">
    <location>
        <begin position="166"/>
        <end position="185"/>
    </location>
</feature>
<dbReference type="NCBIfam" id="TIGR00426">
    <property type="entry name" value="competence protein ComEA helix-hairpin-helix repeat region"/>
    <property type="match status" value="1"/>
</dbReference>
<feature type="domain" description="Helix-hairpin-helix DNA-binding motif class 1" evidence="3">
    <location>
        <begin position="196"/>
        <end position="215"/>
    </location>
</feature>
<protein>
    <recommendedName>
        <fullName evidence="3">Helix-hairpin-helix DNA-binding motif class 1 domain-containing protein</fullName>
    </recommendedName>
</protein>
<dbReference type="InterPro" id="IPR010994">
    <property type="entry name" value="RuvA_2-like"/>
</dbReference>
<dbReference type="GO" id="GO:0003677">
    <property type="term" value="F:DNA binding"/>
    <property type="evidence" value="ECO:0007669"/>
    <property type="project" value="InterPro"/>
</dbReference>
<dbReference type="PANTHER" id="PTHR21180:SF32">
    <property type="entry name" value="ENDONUCLEASE_EXONUCLEASE_PHOSPHATASE FAMILY DOMAIN-CONTAINING PROTEIN 1"/>
    <property type="match status" value="1"/>
</dbReference>
<dbReference type="Gene3D" id="1.10.150.320">
    <property type="entry name" value="Photosystem II 12 kDa extrinsic protein"/>
    <property type="match status" value="1"/>
</dbReference>
<evidence type="ECO:0000313" key="5">
    <source>
        <dbReference type="Proteomes" id="UP000593802"/>
    </source>
</evidence>
<dbReference type="GO" id="GO:0015627">
    <property type="term" value="C:type II protein secretion system complex"/>
    <property type="evidence" value="ECO:0007669"/>
    <property type="project" value="TreeGrafter"/>
</dbReference>
<dbReference type="InterPro" id="IPR019554">
    <property type="entry name" value="Soluble_ligand-bd"/>
</dbReference>
<reference evidence="4 5" key="1">
    <citation type="submission" date="2020-08" db="EMBL/GenBank/DDBJ databases">
        <title>Complete Genome Sequence of Effusibacillus dendaii Strain skT53, Isolated from Farmland soil.</title>
        <authorList>
            <person name="Konishi T."/>
            <person name="Kawasaki H."/>
        </authorList>
    </citation>
    <scope>NUCLEOTIDE SEQUENCE [LARGE SCALE GENOMIC DNA]</scope>
    <source>
        <strain evidence="5">skT53</strain>
    </source>
</reference>
<feature type="compositionally biased region" description="Polar residues" evidence="1">
    <location>
        <begin position="48"/>
        <end position="77"/>
    </location>
</feature>
<feature type="region of interest" description="Disordered" evidence="1">
    <location>
        <begin position="45"/>
        <end position="77"/>
    </location>
</feature>